<comment type="function">
    <text evidence="8">Fluoride-specific ion channel. Important for reducing fluoride concentration in the cell, thus reducing its toxicity.</text>
</comment>
<keyword evidence="8" id="KW-0813">Transport</keyword>
<evidence type="ECO:0000256" key="4">
    <source>
        <dbReference type="ARBA" id="ARBA00022989"/>
    </source>
</evidence>
<dbReference type="HOGENOM" id="CLU_114342_3_0_2"/>
<evidence type="ECO:0000256" key="6">
    <source>
        <dbReference type="ARBA" id="ARBA00035120"/>
    </source>
</evidence>
<dbReference type="GO" id="GO:0062054">
    <property type="term" value="F:fluoride channel activity"/>
    <property type="evidence" value="ECO:0007669"/>
    <property type="project" value="UniProtKB-UniRule"/>
</dbReference>
<keyword evidence="3 8" id="KW-0812">Transmembrane</keyword>
<reference evidence="9" key="1">
    <citation type="submission" date="2007-10" db="EMBL/GenBank/DDBJ databases">
        <title>Complete sequence of Methanococcus maripaludis C6.</title>
        <authorList>
            <consortium name="US DOE Joint Genome Institute"/>
            <person name="Copeland A."/>
            <person name="Lucas S."/>
            <person name="Lapidus A."/>
            <person name="Barry K."/>
            <person name="Glavina del Rio T."/>
            <person name="Dalin E."/>
            <person name="Tice H."/>
            <person name="Pitluck S."/>
            <person name="Clum A."/>
            <person name="Schmutz J."/>
            <person name="Larimer F."/>
            <person name="Land M."/>
            <person name="Hauser L."/>
            <person name="Kyrpides N."/>
            <person name="Mikhailova N."/>
            <person name="Sieprawska-Lupa M."/>
            <person name="Whitman W.B."/>
            <person name="Richardson P."/>
        </authorList>
    </citation>
    <scope>NUCLEOTIDE SEQUENCE [LARGE SCALE GENOMIC DNA]</scope>
    <source>
        <strain evidence="9">C6</strain>
    </source>
</reference>
<evidence type="ECO:0000256" key="2">
    <source>
        <dbReference type="ARBA" id="ARBA00022475"/>
    </source>
</evidence>
<comment type="subcellular location">
    <subcellularLocation>
        <location evidence="1 8">Cell membrane</location>
        <topology evidence="1 8">Multi-pass membrane protein</topology>
    </subcellularLocation>
</comment>
<dbReference type="PANTHER" id="PTHR28259">
    <property type="entry name" value="FLUORIDE EXPORT PROTEIN 1-RELATED"/>
    <property type="match status" value="1"/>
</dbReference>
<evidence type="ECO:0000256" key="1">
    <source>
        <dbReference type="ARBA" id="ARBA00004651"/>
    </source>
</evidence>
<name>A9AA35_METM6</name>
<dbReference type="GO" id="GO:0046872">
    <property type="term" value="F:metal ion binding"/>
    <property type="evidence" value="ECO:0007669"/>
    <property type="project" value="UniProtKB-KW"/>
</dbReference>
<accession>A9AA35</accession>
<dbReference type="HAMAP" id="MF_00454">
    <property type="entry name" value="FluC"/>
    <property type="match status" value="1"/>
</dbReference>
<keyword evidence="8" id="KW-0406">Ion transport</keyword>
<dbReference type="GO" id="GO:0140114">
    <property type="term" value="P:cellular detoxification of fluoride"/>
    <property type="evidence" value="ECO:0007669"/>
    <property type="project" value="UniProtKB-UniRule"/>
</dbReference>
<feature type="transmembrane region" description="Helical" evidence="8">
    <location>
        <begin position="64"/>
        <end position="82"/>
    </location>
</feature>
<evidence type="ECO:0000256" key="7">
    <source>
        <dbReference type="ARBA" id="ARBA00035585"/>
    </source>
</evidence>
<dbReference type="PANTHER" id="PTHR28259:SF1">
    <property type="entry name" value="FLUORIDE EXPORT PROTEIN 1-RELATED"/>
    <property type="match status" value="1"/>
</dbReference>
<evidence type="ECO:0000256" key="3">
    <source>
        <dbReference type="ARBA" id="ARBA00022692"/>
    </source>
</evidence>
<keyword evidence="5 8" id="KW-0472">Membrane</keyword>
<dbReference type="Pfam" id="PF02537">
    <property type="entry name" value="CRCB"/>
    <property type="match status" value="1"/>
</dbReference>
<keyword evidence="8" id="KW-0407">Ion channel</keyword>
<feature type="binding site" evidence="8">
    <location>
        <position position="72"/>
    </location>
    <ligand>
        <name>Na(+)</name>
        <dbReference type="ChEBI" id="CHEBI:29101"/>
        <note>structural</note>
    </ligand>
</feature>
<dbReference type="InterPro" id="IPR003691">
    <property type="entry name" value="FluC"/>
</dbReference>
<organism evidence="9">
    <name type="scientific">Methanococcus maripaludis (strain C6 / ATCC BAA-1332)</name>
    <dbReference type="NCBI Taxonomy" id="444158"/>
    <lineage>
        <taxon>Archaea</taxon>
        <taxon>Methanobacteriati</taxon>
        <taxon>Methanobacteriota</taxon>
        <taxon>Methanomada group</taxon>
        <taxon>Methanococci</taxon>
        <taxon>Methanococcales</taxon>
        <taxon>Methanococcaceae</taxon>
        <taxon>Methanococcus</taxon>
    </lineage>
</organism>
<feature type="transmembrane region" description="Helical" evidence="8">
    <location>
        <begin position="94"/>
        <end position="113"/>
    </location>
</feature>
<feature type="binding site" evidence="8">
    <location>
        <position position="75"/>
    </location>
    <ligand>
        <name>Na(+)</name>
        <dbReference type="ChEBI" id="CHEBI:29101"/>
        <note>structural</note>
    </ligand>
</feature>
<evidence type="ECO:0000256" key="5">
    <source>
        <dbReference type="ARBA" id="ARBA00023136"/>
    </source>
</evidence>
<dbReference type="AlphaFoldDB" id="A9AA35"/>
<keyword evidence="8" id="KW-0479">Metal-binding</keyword>
<sequence>MREILLIGLGGFFGAILRYLVSGIIPVKFGIPTGTLIVNLLGSFIIGFLIYSSLFGSLSPEYRLFIITGFCGALTTFSTFSYESFIMLEYNHYLKVGLNIILNVFGCLVMVYFGRLASMFFW</sequence>
<keyword evidence="4 8" id="KW-1133">Transmembrane helix</keyword>
<proteinExistence type="inferred from homology"/>
<dbReference type="GO" id="GO:0005886">
    <property type="term" value="C:plasma membrane"/>
    <property type="evidence" value="ECO:0007669"/>
    <property type="project" value="UniProtKB-SubCell"/>
</dbReference>
<evidence type="ECO:0000256" key="8">
    <source>
        <dbReference type="HAMAP-Rule" id="MF_00454"/>
    </source>
</evidence>
<protein>
    <recommendedName>
        <fullName evidence="8">Fluoride-specific ion channel FluC</fullName>
    </recommendedName>
</protein>
<dbReference type="NCBIfam" id="TIGR00494">
    <property type="entry name" value="crcB"/>
    <property type="match status" value="1"/>
</dbReference>
<comment type="catalytic activity">
    <reaction evidence="7">
        <text>fluoride(in) = fluoride(out)</text>
        <dbReference type="Rhea" id="RHEA:76159"/>
        <dbReference type="ChEBI" id="CHEBI:17051"/>
    </reaction>
    <physiologicalReaction direction="left-to-right" evidence="7">
        <dbReference type="Rhea" id="RHEA:76160"/>
    </physiologicalReaction>
</comment>
<dbReference type="EMBL" id="CP000867">
    <property type="protein sequence ID" value="ABX02208.1"/>
    <property type="molecule type" value="Genomic_DNA"/>
</dbReference>
<keyword evidence="2 8" id="KW-1003">Cell membrane</keyword>
<comment type="activity regulation">
    <text evidence="8">Na(+) is not transported, but it plays an essential structural role and its presence is essential for fluoride channel function.</text>
</comment>
<dbReference type="STRING" id="444158.MmarC6_1395"/>
<feature type="transmembrane region" description="Helical" evidence="8">
    <location>
        <begin position="33"/>
        <end position="52"/>
    </location>
</feature>
<dbReference type="PhylomeDB" id="A9AA35"/>
<dbReference type="OrthoDB" id="253428at2157"/>
<gene>
    <name evidence="8" type="primary">fluC</name>
    <name evidence="8" type="synonym">crcB</name>
    <name evidence="9" type="ordered locus">MmarC6_1395</name>
</gene>
<evidence type="ECO:0000313" key="9">
    <source>
        <dbReference type="EMBL" id="ABX02208.1"/>
    </source>
</evidence>
<keyword evidence="8" id="KW-0915">Sodium</keyword>
<comment type="similarity">
    <text evidence="6 8">Belongs to the fluoride channel Fluc/FEX (TC 1.A.43) family.</text>
</comment>
<dbReference type="eggNOG" id="arCOG04701">
    <property type="taxonomic scope" value="Archaea"/>
</dbReference>
<dbReference type="KEGG" id="mmx:MmarC6_1395"/>